<dbReference type="InterPro" id="IPR000905">
    <property type="entry name" value="Gcp-like_dom"/>
</dbReference>
<feature type="domain" description="Gcp-like" evidence="1">
    <location>
        <begin position="55"/>
        <end position="119"/>
    </location>
</feature>
<dbReference type="Gene3D" id="3.30.420.40">
    <property type="match status" value="1"/>
</dbReference>
<gene>
    <name evidence="2" type="ORF">BECKSD772D_GA0070982_101531</name>
</gene>
<dbReference type="Pfam" id="PF00814">
    <property type="entry name" value="TsaD"/>
    <property type="match status" value="1"/>
</dbReference>
<sequence>MKLLLAIETSWNRPRVLLGDGADRLFDSERLFDSHPGSAGTRPPELSTQVSGGIEALGAEVRDIGAIAVNVGPGRLTSIRAGIAFSNALAFSLSIPIHPFNYFQIMASQLDRITDLPALVGVPAAGDLAYVGLVRGGKVESPRFGSLSVVAEEVRAGLKEVAVAGGSRPRLLSLPRSATVVDTRIESPDGGVLFEMGLAAWERAATGKDRVAPLTEESEIFHEST</sequence>
<protein>
    <submittedName>
        <fullName evidence="2">tRNA threonylcarbamoyladenosine biosynthesis protein TsaB</fullName>
    </submittedName>
</protein>
<dbReference type="EMBL" id="CAADHB010000015">
    <property type="protein sequence ID" value="VFK78457.1"/>
    <property type="molecule type" value="Genomic_DNA"/>
</dbReference>
<name>A0A451BJK0_9GAMM</name>
<dbReference type="AlphaFoldDB" id="A0A451BJK0"/>
<organism evidence="2">
    <name type="scientific">Candidatus Kentrum sp. SD</name>
    <dbReference type="NCBI Taxonomy" id="2126332"/>
    <lineage>
        <taxon>Bacteria</taxon>
        <taxon>Pseudomonadati</taxon>
        <taxon>Pseudomonadota</taxon>
        <taxon>Gammaproteobacteria</taxon>
        <taxon>Candidatus Kentrum</taxon>
    </lineage>
</organism>
<reference evidence="2" key="1">
    <citation type="submission" date="2019-02" db="EMBL/GenBank/DDBJ databases">
        <authorList>
            <person name="Gruber-Vodicka R. H."/>
            <person name="Seah K. B. B."/>
        </authorList>
    </citation>
    <scope>NUCLEOTIDE SEQUENCE</scope>
    <source>
        <strain evidence="2">BECK_S127</strain>
    </source>
</reference>
<accession>A0A451BJK0</accession>
<dbReference type="SUPFAM" id="SSF53067">
    <property type="entry name" value="Actin-like ATPase domain"/>
    <property type="match status" value="1"/>
</dbReference>
<proteinExistence type="predicted"/>
<evidence type="ECO:0000313" key="2">
    <source>
        <dbReference type="EMBL" id="VFK78457.1"/>
    </source>
</evidence>
<dbReference type="InterPro" id="IPR043129">
    <property type="entry name" value="ATPase_NBD"/>
</dbReference>
<evidence type="ECO:0000259" key="1">
    <source>
        <dbReference type="Pfam" id="PF00814"/>
    </source>
</evidence>